<dbReference type="Proteomes" id="UP000053989">
    <property type="component" value="Unassembled WGS sequence"/>
</dbReference>
<reference evidence="4" key="2">
    <citation type="submission" date="2015-01" db="EMBL/GenBank/DDBJ databases">
        <title>Evolutionary Origins and Diversification of the Mycorrhizal Mutualists.</title>
        <authorList>
            <consortium name="DOE Joint Genome Institute"/>
            <consortium name="Mycorrhizal Genomics Consortium"/>
            <person name="Kohler A."/>
            <person name="Kuo A."/>
            <person name="Nagy L.G."/>
            <person name="Floudas D."/>
            <person name="Copeland A."/>
            <person name="Barry K.W."/>
            <person name="Cichocki N."/>
            <person name="Veneault-Fourrey C."/>
            <person name="LaButti K."/>
            <person name="Lindquist E.A."/>
            <person name="Lipzen A."/>
            <person name="Lundell T."/>
            <person name="Morin E."/>
            <person name="Murat C."/>
            <person name="Riley R."/>
            <person name="Ohm R."/>
            <person name="Sun H."/>
            <person name="Tunlid A."/>
            <person name="Henrissat B."/>
            <person name="Grigoriev I.V."/>
            <person name="Hibbett D.S."/>
            <person name="Martin F."/>
        </authorList>
    </citation>
    <scope>NUCLEOTIDE SEQUENCE [LARGE SCALE GENOMIC DNA]</scope>
    <source>
        <strain evidence="4">Foug A</strain>
    </source>
</reference>
<name>A0A0C3AII9_9AGAM</name>
<feature type="region of interest" description="Disordered" evidence="2">
    <location>
        <begin position="542"/>
        <end position="585"/>
    </location>
</feature>
<reference evidence="3 4" key="1">
    <citation type="submission" date="2014-04" db="EMBL/GenBank/DDBJ databases">
        <authorList>
            <consortium name="DOE Joint Genome Institute"/>
            <person name="Kuo A."/>
            <person name="Kohler A."/>
            <person name="Nagy L.G."/>
            <person name="Floudas D."/>
            <person name="Copeland A."/>
            <person name="Barry K.W."/>
            <person name="Cichocki N."/>
            <person name="Veneault-Fourrey C."/>
            <person name="LaButti K."/>
            <person name="Lindquist E.A."/>
            <person name="Lipzen A."/>
            <person name="Lundell T."/>
            <person name="Morin E."/>
            <person name="Murat C."/>
            <person name="Sun H."/>
            <person name="Tunlid A."/>
            <person name="Henrissat B."/>
            <person name="Grigoriev I.V."/>
            <person name="Hibbett D.S."/>
            <person name="Martin F."/>
            <person name="Nordberg H.P."/>
            <person name="Cantor M.N."/>
            <person name="Hua S.X."/>
        </authorList>
    </citation>
    <scope>NUCLEOTIDE SEQUENCE [LARGE SCALE GENOMIC DNA]</scope>
    <source>
        <strain evidence="3 4">Foug A</strain>
    </source>
</reference>
<dbReference type="EMBL" id="KN822026">
    <property type="protein sequence ID" value="KIM64717.1"/>
    <property type="molecule type" value="Genomic_DNA"/>
</dbReference>
<feature type="region of interest" description="Disordered" evidence="2">
    <location>
        <begin position="1"/>
        <end position="79"/>
    </location>
</feature>
<organism evidence="3 4">
    <name type="scientific">Scleroderma citrinum Foug A</name>
    <dbReference type="NCBI Taxonomy" id="1036808"/>
    <lineage>
        <taxon>Eukaryota</taxon>
        <taxon>Fungi</taxon>
        <taxon>Dikarya</taxon>
        <taxon>Basidiomycota</taxon>
        <taxon>Agaricomycotina</taxon>
        <taxon>Agaricomycetes</taxon>
        <taxon>Agaricomycetidae</taxon>
        <taxon>Boletales</taxon>
        <taxon>Sclerodermatineae</taxon>
        <taxon>Sclerodermataceae</taxon>
        <taxon>Scleroderma</taxon>
    </lineage>
</organism>
<evidence type="ECO:0000313" key="4">
    <source>
        <dbReference type="Proteomes" id="UP000053989"/>
    </source>
</evidence>
<feature type="compositionally biased region" description="Polar residues" evidence="2">
    <location>
        <begin position="62"/>
        <end position="79"/>
    </location>
</feature>
<feature type="compositionally biased region" description="Low complexity" evidence="2">
    <location>
        <begin position="320"/>
        <end position="333"/>
    </location>
</feature>
<proteinExistence type="predicted"/>
<feature type="compositionally biased region" description="Low complexity" evidence="2">
    <location>
        <begin position="542"/>
        <end position="565"/>
    </location>
</feature>
<feature type="region of interest" description="Disordered" evidence="2">
    <location>
        <begin position="116"/>
        <end position="174"/>
    </location>
</feature>
<dbReference type="InParanoid" id="A0A0C3AII9"/>
<keyword evidence="1" id="KW-0175">Coiled coil</keyword>
<feature type="region of interest" description="Disordered" evidence="2">
    <location>
        <begin position="607"/>
        <end position="636"/>
    </location>
</feature>
<accession>A0A0C3AII9</accession>
<feature type="coiled-coil region" evidence="1">
    <location>
        <begin position="213"/>
        <end position="247"/>
    </location>
</feature>
<dbReference type="HOGENOM" id="CLU_021799_0_0_1"/>
<feature type="compositionally biased region" description="Basic residues" evidence="2">
    <location>
        <begin position="373"/>
        <end position="382"/>
    </location>
</feature>
<dbReference type="STRING" id="1036808.A0A0C3AII9"/>
<sequence length="636" mass="66711">MSSPPQPTATTRLTLDAPLTKLPDTPHSALPSPPTSPILLSGNAPATTRIRLKTPRAPKTVVTVTSQNESWNDSSASPSLTSFAVAVARREDDGHGTVTPASAGVKAKRRQSSIAYFTPSSPSPWERIEGQKHRRSLTRAGPSSVPSPSSRGRTLEGDGPRVSLSAGRMGGRSESLVMDDLSNSNRESLEGVGTKEREPLTLVEKHADLLHFIAQKERKCLELREQLAMHEKELADLKRRWERIVNRSTMTGGGGYDNPVSISSTNAALGGLALDGFKEGVRKIAAGLTDLGATSSVVPDPLHRLAKPCTATHSQHESDSSVSVSADTSSGFSNGRISTSSVSSFCEGEGAGGGVDDVRSSSMDATPSVRRSASLHRRTTRSRSREGSADSTNLQHKLAEQRTDGMMHGNAPDTFHPAGLQTTLSSRQISNPPPSAFKHAALTTNLSSASSLSLPSPVPTTSTREVKHLRRTSVATGFPPASSVPGLGSLAMGPSVGGPVSSWIGSVGKKFSGGQGAETLSKSQKRASVLFADVSQSIMSAISSTSSPSPSSSTSSLRTPLSASTDTPRTNSLLDDDGDGDDTVRMGRVMVPDAVKLAVVPATGMGSRTLADDMSCGTGTQQVVSSKFDDDDNWNW</sequence>
<keyword evidence="4" id="KW-1185">Reference proteome</keyword>
<dbReference type="AlphaFoldDB" id="A0A0C3AII9"/>
<gene>
    <name evidence="3" type="ORF">SCLCIDRAFT_1212777</name>
</gene>
<feature type="compositionally biased region" description="Polar residues" evidence="2">
    <location>
        <begin position="335"/>
        <end position="344"/>
    </location>
</feature>
<dbReference type="OrthoDB" id="2094445at2759"/>
<feature type="region of interest" description="Disordered" evidence="2">
    <location>
        <begin position="308"/>
        <end position="394"/>
    </location>
</feature>
<protein>
    <submittedName>
        <fullName evidence="3">Uncharacterized protein</fullName>
    </submittedName>
</protein>
<evidence type="ECO:0000313" key="3">
    <source>
        <dbReference type="EMBL" id="KIM64717.1"/>
    </source>
</evidence>
<evidence type="ECO:0000256" key="2">
    <source>
        <dbReference type="SAM" id="MobiDB-lite"/>
    </source>
</evidence>
<evidence type="ECO:0000256" key="1">
    <source>
        <dbReference type="SAM" id="Coils"/>
    </source>
</evidence>